<dbReference type="Proteomes" id="UP000014523">
    <property type="component" value="Unassembled WGS sequence"/>
</dbReference>
<evidence type="ECO:0000313" key="1">
    <source>
        <dbReference type="EMBL" id="EPF69457.1"/>
    </source>
</evidence>
<evidence type="ECO:0000313" key="2">
    <source>
        <dbReference type="Proteomes" id="UP000014523"/>
    </source>
</evidence>
<sequence length="54" mass="6274">MAITVSSTQGIQRVNSFFVKFSEISGNNWAFTNIYKNYEDFDGGTLLDWWDKKC</sequence>
<protein>
    <submittedName>
        <fullName evidence="1">Uncharacterized protein</fullName>
    </submittedName>
</protein>
<accession>A0A829HBM1</accession>
<reference evidence="1 2" key="1">
    <citation type="submission" date="2013-06" db="EMBL/GenBank/DDBJ databases">
        <title>The Genome Sequence of Acinetobacter gyllenbergii CIP 110306.</title>
        <authorList>
            <consortium name="The Broad Institute Genome Sequencing Platform"/>
            <consortium name="The Broad Institute Genome Sequencing Center for Infectious Disease"/>
            <person name="Cerqueira G."/>
            <person name="Feldgarden M."/>
            <person name="Courvalin P."/>
            <person name="Perichon B."/>
            <person name="Grillot-Courvalin C."/>
            <person name="Clermont D."/>
            <person name="Rocha E."/>
            <person name="Yoon E.-J."/>
            <person name="Nemec A."/>
            <person name="Young S.K."/>
            <person name="Zeng Q."/>
            <person name="Gargeya S."/>
            <person name="Fitzgerald M."/>
            <person name="Abouelleil A."/>
            <person name="Alvarado L."/>
            <person name="Berlin A.M."/>
            <person name="Chapman S.B."/>
            <person name="Dewar J."/>
            <person name="Goldberg J."/>
            <person name="Griggs A."/>
            <person name="Gujja S."/>
            <person name="Hansen M."/>
            <person name="Howarth C."/>
            <person name="Imamovic A."/>
            <person name="Larimer J."/>
            <person name="McCowan C."/>
            <person name="Murphy C."/>
            <person name="Pearson M."/>
            <person name="Priest M."/>
            <person name="Roberts A."/>
            <person name="Saif S."/>
            <person name="Shea T."/>
            <person name="Sykes S."/>
            <person name="Wortman J."/>
            <person name="Nusbaum C."/>
            <person name="Birren B."/>
        </authorList>
    </citation>
    <scope>NUCLEOTIDE SEQUENCE [LARGE SCALE GENOMIC DNA]</scope>
    <source>
        <strain evidence="1 2">CIP 110306</strain>
    </source>
</reference>
<keyword evidence="2" id="KW-1185">Reference proteome</keyword>
<gene>
    <name evidence="1" type="ORF">F957_04028</name>
</gene>
<dbReference type="EMBL" id="ATGG01000061">
    <property type="protein sequence ID" value="EPF69457.1"/>
    <property type="molecule type" value="Genomic_DNA"/>
</dbReference>
<comment type="caution">
    <text evidence="1">The sequence shown here is derived from an EMBL/GenBank/DDBJ whole genome shotgun (WGS) entry which is preliminary data.</text>
</comment>
<dbReference type="AlphaFoldDB" id="A0A829HBM1"/>
<name>A0A829HBM1_9GAMM</name>
<proteinExistence type="predicted"/>
<organism evidence="1 2">
    <name type="scientific">Acinetobacter gyllenbergii CIP 110306 = MTCC 11365</name>
    <dbReference type="NCBI Taxonomy" id="1217657"/>
    <lineage>
        <taxon>Bacteria</taxon>
        <taxon>Pseudomonadati</taxon>
        <taxon>Pseudomonadota</taxon>
        <taxon>Gammaproteobacteria</taxon>
        <taxon>Moraxellales</taxon>
        <taxon>Moraxellaceae</taxon>
        <taxon>Acinetobacter</taxon>
    </lineage>
</organism>